<evidence type="ECO:0000313" key="1">
    <source>
        <dbReference type="EMBL" id="SDT78692.1"/>
    </source>
</evidence>
<sequence length="51" mass="5311">MADPGGPSAVVDSPGSTVERTRVVLLALVERAGPVLGDHYARLRAALARLE</sequence>
<protein>
    <submittedName>
        <fullName evidence="1">Uncharacterized protein</fullName>
    </submittedName>
</protein>
<accession>A0A1H2D886</accession>
<proteinExistence type="predicted"/>
<dbReference type="Proteomes" id="UP000198688">
    <property type="component" value="Chromosome I"/>
</dbReference>
<keyword evidence="2" id="KW-1185">Reference proteome</keyword>
<name>A0A1H2D886_9ACTN</name>
<evidence type="ECO:0000313" key="2">
    <source>
        <dbReference type="Proteomes" id="UP000198688"/>
    </source>
</evidence>
<dbReference type="AlphaFoldDB" id="A0A1H2D886"/>
<gene>
    <name evidence="1" type="ORF">SAMN04489716_8477</name>
</gene>
<reference evidence="1 2" key="1">
    <citation type="submission" date="2016-10" db="EMBL/GenBank/DDBJ databases">
        <authorList>
            <person name="de Groot N.N."/>
        </authorList>
    </citation>
    <scope>NUCLEOTIDE SEQUENCE [LARGE SCALE GENOMIC DNA]</scope>
    <source>
        <strain evidence="1 2">DSM 43941</strain>
    </source>
</reference>
<dbReference type="EMBL" id="LT629758">
    <property type="protein sequence ID" value="SDT78692.1"/>
    <property type="molecule type" value="Genomic_DNA"/>
</dbReference>
<organism evidence="1 2">
    <name type="scientific">Actinoplanes derwentensis</name>
    <dbReference type="NCBI Taxonomy" id="113562"/>
    <lineage>
        <taxon>Bacteria</taxon>
        <taxon>Bacillati</taxon>
        <taxon>Actinomycetota</taxon>
        <taxon>Actinomycetes</taxon>
        <taxon>Micromonosporales</taxon>
        <taxon>Micromonosporaceae</taxon>
        <taxon>Actinoplanes</taxon>
    </lineage>
</organism>
<dbReference type="RefSeq" id="WP_157752003.1">
    <property type="nucleotide sequence ID" value="NZ_BOMJ01000031.1"/>
</dbReference>